<dbReference type="InterPro" id="IPR036237">
    <property type="entry name" value="Xyl_isomerase-like_sf"/>
</dbReference>
<evidence type="ECO:0000313" key="3">
    <source>
        <dbReference type="Proteomes" id="UP000649604"/>
    </source>
</evidence>
<dbReference type="PANTHER" id="PTHR12110">
    <property type="entry name" value="HYDROXYPYRUVATE ISOMERASE"/>
    <property type="match status" value="1"/>
</dbReference>
<name>A0A9D5JTX7_9BACT</name>
<comment type="caution">
    <text evidence="2">The sequence shown here is derived from an EMBL/GenBank/DDBJ whole genome shotgun (WGS) entry which is preliminary data.</text>
</comment>
<dbReference type="Pfam" id="PF01261">
    <property type="entry name" value="AP_endonuc_2"/>
    <property type="match status" value="1"/>
</dbReference>
<feature type="domain" description="Xylose isomerase-like TIM barrel" evidence="1">
    <location>
        <begin position="31"/>
        <end position="258"/>
    </location>
</feature>
<dbReference type="SUPFAM" id="SSF51658">
    <property type="entry name" value="Xylose isomerase-like"/>
    <property type="match status" value="1"/>
</dbReference>
<dbReference type="Gene3D" id="3.20.20.150">
    <property type="entry name" value="Divalent-metal-dependent TIM barrel enzymes"/>
    <property type="match status" value="1"/>
</dbReference>
<dbReference type="AlphaFoldDB" id="A0A9D5JTX7"/>
<dbReference type="InterPro" id="IPR050312">
    <property type="entry name" value="IolE/XylAMocC-like"/>
</dbReference>
<gene>
    <name evidence="2" type="ORF">GF339_06290</name>
</gene>
<proteinExistence type="predicted"/>
<reference evidence="2" key="1">
    <citation type="submission" date="2019-11" db="EMBL/GenBank/DDBJ databases">
        <title>Microbial mats filling the niche in hypersaline microbial mats.</title>
        <authorList>
            <person name="Wong H.L."/>
            <person name="Macleod F.I."/>
            <person name="White R.A. III"/>
            <person name="Burns B.P."/>
        </authorList>
    </citation>
    <scope>NUCLEOTIDE SEQUENCE</scope>
    <source>
        <strain evidence="2">Rbin_158</strain>
    </source>
</reference>
<protein>
    <submittedName>
        <fullName evidence="2">TIM barrel protein</fullName>
    </submittedName>
</protein>
<accession>A0A9D5JTX7</accession>
<organism evidence="2 3">
    <name type="scientific">candidate division KSB3 bacterium</name>
    <dbReference type="NCBI Taxonomy" id="2044937"/>
    <lineage>
        <taxon>Bacteria</taxon>
        <taxon>candidate division KSB3</taxon>
    </lineage>
</organism>
<evidence type="ECO:0000259" key="1">
    <source>
        <dbReference type="Pfam" id="PF01261"/>
    </source>
</evidence>
<dbReference type="Proteomes" id="UP000649604">
    <property type="component" value="Unassembled WGS sequence"/>
</dbReference>
<dbReference type="EMBL" id="WJJP01000195">
    <property type="protein sequence ID" value="MBD3324174.1"/>
    <property type="molecule type" value="Genomic_DNA"/>
</dbReference>
<dbReference type="InterPro" id="IPR013022">
    <property type="entry name" value="Xyl_isomerase-like_TIM-brl"/>
</dbReference>
<sequence>MNKLAVISAFLGGVKNRYMVYEEQRTLEQKFALAKQIEGLAGLELCYPADFESVPRLQSLLAEYEFGVSSINVRSRRTGKWWRGSFTSAIKAERDDVVREFQEAMDIAAELGVDRISTCPLNEGHDYPFEMHYGDAYRYAEETFGLICAHNPDIRLCIEYKWNDPRVRCVFASAGETLSFCQSVGQDNLGVTLDLGHSLQTGERPAQAATLLARAGKLFYVHLNDNDRNFDWDLMPGAFHFWDVIEFFYYLSELGYTDDWYAYDVMSKEIDTVETFNTVTHITRQLEALTERIDRDQMSTLMTDRNPAKTLRYLYQTLLP</sequence>
<evidence type="ECO:0000313" key="2">
    <source>
        <dbReference type="EMBL" id="MBD3324174.1"/>
    </source>
</evidence>
<dbReference type="PANTHER" id="PTHR12110:SF21">
    <property type="entry name" value="XYLOSE ISOMERASE-LIKE TIM BARREL DOMAIN-CONTAINING PROTEIN"/>
    <property type="match status" value="1"/>
</dbReference>